<evidence type="ECO:0000313" key="4">
    <source>
        <dbReference type="Proteomes" id="UP000030765"/>
    </source>
</evidence>
<reference evidence="3" key="2">
    <citation type="submission" date="2020-05" db="UniProtKB">
        <authorList>
            <consortium name="EnsemblMetazoa"/>
        </authorList>
    </citation>
    <scope>IDENTIFICATION</scope>
</reference>
<reference evidence="2 4" key="1">
    <citation type="journal article" date="2014" name="BMC Genomics">
        <title>Genome sequence of Anopheles sinensis provides insight into genetics basis of mosquito competence for malaria parasites.</title>
        <authorList>
            <person name="Zhou D."/>
            <person name="Zhang D."/>
            <person name="Ding G."/>
            <person name="Shi L."/>
            <person name="Hou Q."/>
            <person name="Ye Y."/>
            <person name="Xu Y."/>
            <person name="Zhou H."/>
            <person name="Xiong C."/>
            <person name="Li S."/>
            <person name="Yu J."/>
            <person name="Hong S."/>
            <person name="Yu X."/>
            <person name="Zou P."/>
            <person name="Chen C."/>
            <person name="Chang X."/>
            <person name="Wang W."/>
            <person name="Lv Y."/>
            <person name="Sun Y."/>
            <person name="Ma L."/>
            <person name="Shen B."/>
            <person name="Zhu C."/>
        </authorList>
    </citation>
    <scope>NUCLEOTIDE SEQUENCE [LARGE SCALE GENOMIC DNA]</scope>
</reference>
<name>A0A084VCJ6_ANOSI</name>
<sequence>MHYPGPRYANASSRSAACQPAGGPDRGCEGNRATCGTQMPTKYAGIGDGFEHDRCADCFRHLEQVDA</sequence>
<gene>
    <name evidence="2" type="ORF">ZHAS_00002585</name>
</gene>
<proteinExistence type="predicted"/>
<feature type="region of interest" description="Disordered" evidence="1">
    <location>
        <begin position="1"/>
        <end position="31"/>
    </location>
</feature>
<accession>A0A084VCJ6</accession>
<dbReference type="Proteomes" id="UP000030765">
    <property type="component" value="Unassembled WGS sequence"/>
</dbReference>
<dbReference type="VEuPathDB" id="VectorBase:ASIC002585"/>
<keyword evidence="4" id="KW-1185">Reference proteome</keyword>
<evidence type="ECO:0000313" key="2">
    <source>
        <dbReference type="EMBL" id="KFB35690.1"/>
    </source>
</evidence>
<dbReference type="AlphaFoldDB" id="A0A084VCJ6"/>
<evidence type="ECO:0000256" key="1">
    <source>
        <dbReference type="SAM" id="MobiDB-lite"/>
    </source>
</evidence>
<dbReference type="EMBL" id="KE524614">
    <property type="protein sequence ID" value="KFB35690.1"/>
    <property type="molecule type" value="Genomic_DNA"/>
</dbReference>
<dbReference type="EnsemblMetazoa" id="ASIC002585-RA">
    <property type="protein sequence ID" value="ASIC002585-PA"/>
    <property type="gene ID" value="ASIC002585"/>
</dbReference>
<evidence type="ECO:0000313" key="3">
    <source>
        <dbReference type="EnsemblMetazoa" id="ASIC002585-PA"/>
    </source>
</evidence>
<organism evidence="2">
    <name type="scientific">Anopheles sinensis</name>
    <name type="common">Mosquito</name>
    <dbReference type="NCBI Taxonomy" id="74873"/>
    <lineage>
        <taxon>Eukaryota</taxon>
        <taxon>Metazoa</taxon>
        <taxon>Ecdysozoa</taxon>
        <taxon>Arthropoda</taxon>
        <taxon>Hexapoda</taxon>
        <taxon>Insecta</taxon>
        <taxon>Pterygota</taxon>
        <taxon>Neoptera</taxon>
        <taxon>Endopterygota</taxon>
        <taxon>Diptera</taxon>
        <taxon>Nematocera</taxon>
        <taxon>Culicoidea</taxon>
        <taxon>Culicidae</taxon>
        <taxon>Anophelinae</taxon>
        <taxon>Anopheles</taxon>
    </lineage>
</organism>
<protein>
    <submittedName>
        <fullName evidence="2 3">Putative phosphatidylserine synthase</fullName>
    </submittedName>
</protein>
<dbReference type="EMBL" id="ATLV01010788">
    <property type="status" value="NOT_ANNOTATED_CDS"/>
    <property type="molecule type" value="Genomic_DNA"/>
</dbReference>